<dbReference type="RefSeq" id="WP_167951050.1">
    <property type="nucleotide sequence ID" value="NZ_BAAAPQ010000006.1"/>
</dbReference>
<dbReference type="GO" id="GO:0043565">
    <property type="term" value="F:sequence-specific DNA binding"/>
    <property type="evidence" value="ECO:0007669"/>
    <property type="project" value="InterPro"/>
</dbReference>
<gene>
    <name evidence="2" type="ORF">BKA07_002385</name>
</gene>
<sequence>MTGHEFHSHDYPLLIHVVSGSVEVQIRRRRPATHAVATEEADDIVTMTKNLFLCAGSSVWLGSGVEHAVTTLNTSIMLGPRLSSHTEPPEGAHVLEQSPAVHEIALIILASAPASEPERLPFRTALDTELNALVIDDFAIPEPRHQMVRAVVRDPVAILSTVNALADRFAVSRRHLERIVKDDLGISFLGWRTRRRLNLALLRVRSGSTVSSAARSVGYDSADGLIKAACRMTGLPRQRLSEDFAGSIRAWATSAAQGPSGSEAVPSCTL</sequence>
<dbReference type="SMART" id="SM00342">
    <property type="entry name" value="HTH_ARAC"/>
    <property type="match status" value="1"/>
</dbReference>
<comment type="caution">
    <text evidence="2">The sequence shown here is derived from an EMBL/GenBank/DDBJ whole genome shotgun (WGS) entry which is preliminary data.</text>
</comment>
<feature type="domain" description="HTH araC/xylS-type" evidence="1">
    <location>
        <begin position="146"/>
        <end position="243"/>
    </location>
</feature>
<dbReference type="AlphaFoldDB" id="A0A846S1I8"/>
<dbReference type="InterPro" id="IPR018060">
    <property type="entry name" value="HTH_AraC"/>
</dbReference>
<dbReference type="GO" id="GO:0003700">
    <property type="term" value="F:DNA-binding transcription factor activity"/>
    <property type="evidence" value="ECO:0007669"/>
    <property type="project" value="InterPro"/>
</dbReference>
<dbReference type="PROSITE" id="PS01124">
    <property type="entry name" value="HTH_ARAC_FAMILY_2"/>
    <property type="match status" value="1"/>
</dbReference>
<accession>A0A846S1I8</accession>
<dbReference type="PANTHER" id="PTHR11019">
    <property type="entry name" value="HTH-TYPE TRANSCRIPTIONAL REGULATOR NIMR"/>
    <property type="match status" value="1"/>
</dbReference>
<keyword evidence="3" id="KW-1185">Reference proteome</keyword>
<dbReference type="EMBL" id="JAATJN010000001">
    <property type="protein sequence ID" value="NJC57350.1"/>
    <property type="molecule type" value="Genomic_DNA"/>
</dbReference>
<keyword evidence="2" id="KW-0238">DNA-binding</keyword>
<evidence type="ECO:0000313" key="3">
    <source>
        <dbReference type="Proteomes" id="UP000576792"/>
    </source>
</evidence>
<organism evidence="2 3">
    <name type="scientific">Brevibacterium marinum</name>
    <dbReference type="NCBI Taxonomy" id="418643"/>
    <lineage>
        <taxon>Bacteria</taxon>
        <taxon>Bacillati</taxon>
        <taxon>Actinomycetota</taxon>
        <taxon>Actinomycetes</taxon>
        <taxon>Micrococcales</taxon>
        <taxon>Brevibacteriaceae</taxon>
        <taxon>Brevibacterium</taxon>
    </lineage>
</organism>
<dbReference type="Gene3D" id="1.10.10.60">
    <property type="entry name" value="Homeodomain-like"/>
    <property type="match status" value="1"/>
</dbReference>
<dbReference type="Pfam" id="PF12833">
    <property type="entry name" value="HTH_18"/>
    <property type="match status" value="1"/>
</dbReference>
<protein>
    <submittedName>
        <fullName evidence="2">AraC-like DNA-binding protein</fullName>
    </submittedName>
</protein>
<evidence type="ECO:0000313" key="2">
    <source>
        <dbReference type="EMBL" id="NJC57350.1"/>
    </source>
</evidence>
<evidence type="ECO:0000259" key="1">
    <source>
        <dbReference type="PROSITE" id="PS01124"/>
    </source>
</evidence>
<proteinExistence type="predicted"/>
<dbReference type="PANTHER" id="PTHR11019:SF159">
    <property type="entry name" value="TRANSCRIPTIONAL REGULATOR-RELATED"/>
    <property type="match status" value="1"/>
</dbReference>
<name>A0A846S1I8_9MICO</name>
<reference evidence="2 3" key="1">
    <citation type="submission" date="2020-03" db="EMBL/GenBank/DDBJ databases">
        <title>Sequencing the genomes of 1000 actinobacteria strains.</title>
        <authorList>
            <person name="Klenk H.-P."/>
        </authorList>
    </citation>
    <scope>NUCLEOTIDE SEQUENCE [LARGE SCALE GENOMIC DNA]</scope>
    <source>
        <strain evidence="2 3">DSM 18964</strain>
    </source>
</reference>
<dbReference type="Proteomes" id="UP000576792">
    <property type="component" value="Unassembled WGS sequence"/>
</dbReference>